<sequence>MKKLKNSLLGFTLIEMLIVMAIFVILSAMGAGAFAGIRETTIIRQDVENLKQDIQLAKQKSMLLERGPNENWLYGIGIDFSEVDTTGEYRLFKWCSPFTDFGSPATTSELPGYSGGEITITNGYLPVETRTTSCSGQSSLVELAEYVDTSLSGGINIIGIPSIYPRTPAEYVVFEAVTGKAFLYDGTGAPSNYTYSSGVLTYRGSYSLDVIALDIVIDRKRSTKFEVLSIYPLSGTVIDHVYNRESDLASPTEVKTRRYFIFDGIRFSRYGIADELKSYREE</sequence>
<dbReference type="NCBIfam" id="TIGR02532">
    <property type="entry name" value="IV_pilin_GFxxxE"/>
    <property type="match status" value="1"/>
</dbReference>
<dbReference type="InterPro" id="IPR012902">
    <property type="entry name" value="N_methyl_site"/>
</dbReference>
<name>A0A0F9ZJL2_9BACT</name>
<gene>
    <name evidence="2" type="ORF">UR34_C0003G0019</name>
</gene>
<reference evidence="2 3" key="1">
    <citation type="journal article" date="2015" name="Nature">
        <title>rRNA introns, odd ribosomes, and small enigmatic genomes across a large radiation of phyla.</title>
        <authorList>
            <person name="Brown C.T."/>
            <person name="Hug L.A."/>
            <person name="Thomas B.C."/>
            <person name="Sharon I."/>
            <person name="Castelle C.J."/>
            <person name="Singh A."/>
            <person name="Wilkins M.J."/>
            <person name="Williams K.H."/>
            <person name="Banfield J.F."/>
        </authorList>
    </citation>
    <scope>NUCLEOTIDE SEQUENCE [LARGE SCALE GENOMIC DNA]</scope>
</reference>
<organism evidence="2 3">
    <name type="scientific">candidate division WS6 bacterium GW2011_GWC1_33_20</name>
    <dbReference type="NCBI Taxonomy" id="1619089"/>
    <lineage>
        <taxon>Bacteria</taxon>
        <taxon>Candidatus Dojkabacteria</taxon>
    </lineage>
</organism>
<dbReference type="SUPFAM" id="SSF54523">
    <property type="entry name" value="Pili subunits"/>
    <property type="match status" value="1"/>
</dbReference>
<evidence type="ECO:0008006" key="4">
    <source>
        <dbReference type="Google" id="ProtNLM"/>
    </source>
</evidence>
<dbReference type="Gene3D" id="3.30.700.10">
    <property type="entry name" value="Glycoprotein, Type 4 Pilin"/>
    <property type="match status" value="1"/>
</dbReference>
<keyword evidence="1" id="KW-1133">Transmembrane helix</keyword>
<dbReference type="InterPro" id="IPR045584">
    <property type="entry name" value="Pilin-like"/>
</dbReference>
<dbReference type="Pfam" id="PF07963">
    <property type="entry name" value="N_methyl"/>
    <property type="match status" value="1"/>
</dbReference>
<protein>
    <recommendedName>
        <fullName evidence="4">Prepilin-type N-terminal cleavage/methylation domain-containing protein</fullName>
    </recommendedName>
</protein>
<dbReference type="Proteomes" id="UP000034302">
    <property type="component" value="Unassembled WGS sequence"/>
</dbReference>
<evidence type="ECO:0000256" key="1">
    <source>
        <dbReference type="SAM" id="Phobius"/>
    </source>
</evidence>
<dbReference type="EMBL" id="LBOV01000003">
    <property type="protein sequence ID" value="KKP44393.1"/>
    <property type="molecule type" value="Genomic_DNA"/>
</dbReference>
<keyword evidence="1" id="KW-0472">Membrane</keyword>
<evidence type="ECO:0000313" key="3">
    <source>
        <dbReference type="Proteomes" id="UP000034302"/>
    </source>
</evidence>
<comment type="caution">
    <text evidence="2">The sequence shown here is derived from an EMBL/GenBank/DDBJ whole genome shotgun (WGS) entry which is preliminary data.</text>
</comment>
<keyword evidence="1" id="KW-0812">Transmembrane</keyword>
<dbReference type="AlphaFoldDB" id="A0A0F9ZJL2"/>
<accession>A0A0F9ZJL2</accession>
<proteinExistence type="predicted"/>
<evidence type="ECO:0000313" key="2">
    <source>
        <dbReference type="EMBL" id="KKP44393.1"/>
    </source>
</evidence>
<feature type="transmembrane region" description="Helical" evidence="1">
    <location>
        <begin position="12"/>
        <end position="37"/>
    </location>
</feature>